<keyword evidence="2" id="KW-1185">Reference proteome</keyword>
<name>A0A7Z2T5Z6_9VIBR</name>
<protein>
    <submittedName>
        <fullName evidence="1">Uncharacterized protein</fullName>
    </submittedName>
</protein>
<dbReference type="Proteomes" id="UP000464262">
    <property type="component" value="Chromosome 2"/>
</dbReference>
<dbReference type="AlphaFoldDB" id="A0A7Z2T5Z6"/>
<sequence>MVMEAEIKPLLWAAIDNRGCRMPIPKQDLSSLIKEDTLNLYADGLREASALTEKMKHLLDHEQDIQDAQAQLTMCLEDVSNLFEAKGAVIPPRLIPAAIVGIYLCQTTVGEGITPEERKELLDILINRDSNMQDRF</sequence>
<dbReference type="RefSeq" id="WP_164649952.1">
    <property type="nucleotide sequence ID" value="NZ_CP047476.1"/>
</dbReference>
<gene>
    <name evidence="1" type="ORF">GT360_15940</name>
</gene>
<evidence type="ECO:0000313" key="2">
    <source>
        <dbReference type="Proteomes" id="UP000464262"/>
    </source>
</evidence>
<accession>A0A7Z2T5Z6</accession>
<reference evidence="1 2" key="1">
    <citation type="submission" date="2020-01" db="EMBL/GenBank/DDBJ databases">
        <title>Whole genome and functional gene identification of agarase of Vibrio HN897.</title>
        <authorList>
            <person name="Liu Y."/>
            <person name="Zhao Z."/>
        </authorList>
    </citation>
    <scope>NUCLEOTIDE SEQUENCE [LARGE SCALE GENOMIC DNA]</scope>
    <source>
        <strain evidence="1 2">HN897</strain>
    </source>
</reference>
<dbReference type="EMBL" id="CP047476">
    <property type="protein sequence ID" value="QIA65053.1"/>
    <property type="molecule type" value="Genomic_DNA"/>
</dbReference>
<evidence type="ECO:0000313" key="1">
    <source>
        <dbReference type="EMBL" id="QIA65053.1"/>
    </source>
</evidence>
<organism evidence="1 2">
    <name type="scientific">Vibrio astriarenae</name>
    <dbReference type="NCBI Taxonomy" id="1481923"/>
    <lineage>
        <taxon>Bacteria</taxon>
        <taxon>Pseudomonadati</taxon>
        <taxon>Pseudomonadota</taxon>
        <taxon>Gammaproteobacteria</taxon>
        <taxon>Vibrionales</taxon>
        <taxon>Vibrionaceae</taxon>
        <taxon>Vibrio</taxon>
    </lineage>
</organism>
<proteinExistence type="predicted"/>
<dbReference type="KEGG" id="vas:GT360_15940"/>